<dbReference type="EMBL" id="JAPKIY010000035">
    <property type="protein sequence ID" value="MDS0899669.1"/>
    <property type="molecule type" value="Genomic_DNA"/>
</dbReference>
<dbReference type="SUPFAM" id="SSF88874">
    <property type="entry name" value="Receptor-binding domain of short tail fibre protein gp12"/>
    <property type="match status" value="1"/>
</dbReference>
<organism evidence="1 2">
    <name type="scientific">Morganella morganii</name>
    <name type="common">Proteus morganii</name>
    <dbReference type="NCBI Taxonomy" id="582"/>
    <lineage>
        <taxon>Bacteria</taxon>
        <taxon>Pseudomonadati</taxon>
        <taxon>Pseudomonadota</taxon>
        <taxon>Gammaproteobacteria</taxon>
        <taxon>Enterobacterales</taxon>
        <taxon>Morganellaceae</taxon>
        <taxon>Morganella</taxon>
    </lineage>
</organism>
<dbReference type="GeneID" id="93362314"/>
<sequence>MTKLFKVPFATQGDRAAIPDEVRADGAVSYTQGYGYDYERDQATDPAAKDIEREKMNSLFHDITEAVGEMQSFGVPVWQEAGKPYAVRSIVYHKNKTWQSKIENNTTEPVAGTAWAELKADLTAGEVGAYSKGESDQKFQPAGNYLPEGYSYSKAESDTNFQPKGNYATKSELINGLAGKQPVGDYATKTESNGKLAKDKNGADIPDKSEFINNLGLSEKFQPKGNYQPAGNYYVFSDITTMPERGFNGVFSGGVSVKYIKGFSISSGSGGSDTAQLYIDHKAGLTVRYLNNNGAVNEDKIVGIPIGATIEWQSAVAIPDGFLINDGREFNASLYPMLAKVFPDLKLPDDRGLFKRALDNGRGYDSGRKLGSFQNDAMQNLTGNFGNPTIEGGDFSEGVFRHSVNKGGRAAGANANSISYSFDASRQVRTAHEFRPVNKAVIYITRVI</sequence>
<protein>
    <submittedName>
        <fullName evidence="1">Tail fiber protein</fullName>
    </submittedName>
</protein>
<dbReference type="Proteomes" id="UP001182247">
    <property type="component" value="Unassembled WGS sequence"/>
</dbReference>
<dbReference type="InterPro" id="IPR037053">
    <property type="entry name" value="Phage_tail_collar_dom_sf"/>
</dbReference>
<evidence type="ECO:0000313" key="2">
    <source>
        <dbReference type="Proteomes" id="UP001182247"/>
    </source>
</evidence>
<comment type="caution">
    <text evidence="1">The sequence shown here is derived from an EMBL/GenBank/DDBJ whole genome shotgun (WGS) entry which is preliminary data.</text>
</comment>
<dbReference type="AlphaFoldDB" id="A0AAE4JSQ9"/>
<name>A0AAE4JSQ9_MORMO</name>
<proteinExistence type="predicted"/>
<reference evidence="1" key="1">
    <citation type="submission" date="2023-02" db="EMBL/GenBank/DDBJ databases">
        <title>Detection, antimicrobial susceptibility and genomic characterization of NDM-producing species of Morganellaceae, Yersiniaceae, and Enterobacteriaceae other than Klebsiella.</title>
        <authorList>
            <person name="Camargo C.H."/>
            <person name="Sacchi C.T."/>
            <person name="Campos K.R."/>
        </authorList>
    </citation>
    <scope>NUCLEOTIDE SEQUENCE</scope>
    <source>
        <strain evidence="1">1189_21</strain>
    </source>
</reference>
<accession>A0AAE4JSQ9</accession>
<dbReference type="Gene3D" id="3.90.1340.10">
    <property type="entry name" value="Phage tail collar domain"/>
    <property type="match status" value="1"/>
</dbReference>
<dbReference type="RefSeq" id="WP_004237434.1">
    <property type="nucleotide sequence ID" value="NZ_ABGYJJ040000001.1"/>
</dbReference>
<gene>
    <name evidence="1" type="ORF">OSC06_17065</name>
</gene>
<evidence type="ECO:0000313" key="1">
    <source>
        <dbReference type="EMBL" id="MDS0899669.1"/>
    </source>
</evidence>